<dbReference type="OrthoDB" id="62120at2759"/>
<feature type="compositionally biased region" description="Basic and acidic residues" evidence="8">
    <location>
        <begin position="209"/>
        <end position="223"/>
    </location>
</feature>
<keyword evidence="9" id="KW-0472">Membrane</keyword>
<keyword evidence="2" id="KW-0378">Hydrolase</keyword>
<evidence type="ECO:0000313" key="10">
    <source>
        <dbReference type="EMBL" id="EGE03769.1"/>
    </source>
</evidence>
<keyword evidence="4" id="KW-0326">Glycosidase</keyword>
<dbReference type="PANTHER" id="PTHR31297">
    <property type="entry name" value="GLUCAN ENDO-1,6-BETA-GLUCOSIDASE B"/>
    <property type="match status" value="1"/>
</dbReference>
<comment type="similarity">
    <text evidence="1">Belongs to the glycosyl hydrolase 5 (cellulase A) family.</text>
</comment>
<keyword evidence="9" id="KW-1133">Transmembrane helix</keyword>
<dbReference type="HOGENOM" id="CLU_004624_4_0_1"/>
<feature type="compositionally biased region" description="Polar residues" evidence="8">
    <location>
        <begin position="235"/>
        <end position="245"/>
    </location>
</feature>
<dbReference type="PANTHER" id="PTHR31297:SF34">
    <property type="entry name" value="GLUCAN 1,3-BETA-GLUCOSIDASE 2"/>
    <property type="match status" value="1"/>
</dbReference>
<name>F2PPF1_TRIEC</name>
<reference evidence="11" key="1">
    <citation type="journal article" date="2012" name="MBio">
        <title>Comparative genome analysis of Trichophyton rubrum and related dermatophytes reveals candidate genes involved in infection.</title>
        <authorList>
            <person name="Martinez D.A."/>
            <person name="Oliver B.G."/>
            <person name="Graeser Y."/>
            <person name="Goldberg J.M."/>
            <person name="Li W."/>
            <person name="Martinez-Rossi N.M."/>
            <person name="Monod M."/>
            <person name="Shelest E."/>
            <person name="Barton R.C."/>
            <person name="Birch E."/>
            <person name="Brakhage A.A."/>
            <person name="Chen Z."/>
            <person name="Gurr S.J."/>
            <person name="Heiman D."/>
            <person name="Heitman J."/>
            <person name="Kosti I."/>
            <person name="Rossi A."/>
            <person name="Saif S."/>
            <person name="Samalova M."/>
            <person name="Saunders C.W."/>
            <person name="Shea T."/>
            <person name="Summerbell R.C."/>
            <person name="Xu J."/>
            <person name="Young S."/>
            <person name="Zeng Q."/>
            <person name="Birren B.W."/>
            <person name="Cuomo C.A."/>
            <person name="White T.C."/>
        </authorList>
    </citation>
    <scope>NUCLEOTIDE SEQUENCE [LARGE SCALE GENOMIC DNA]</scope>
    <source>
        <strain evidence="11">ATCC MYA-4606 / CBS 127.97</strain>
    </source>
</reference>
<sequence length="757" mass="86572">MSGTRHSPHPPHRSRGRHHSDDLQYDYTYDRDDSDGYDRAYRKRRESRARESKTRRSGYRGVHAEDEGVHAPDEDDVFDDRKHRSRKREHQPSRDRRHRDRVRTRDERVTWDSATESEDIVDSRPIFARPPNASHSPRADRRERDRDRERHSHYPSPRSGHKAKESPATLPKKRDRERDREGHNRHRPRRDSTADEGGDKRLRDRRRRGYDTDQEREYNDRDTRRHGRREKHTSNDSANSATVLLNSDALAQLDQLNRKADEDMKKKARKEEIKQQKKEKKKTKKFIFESGFAGDSEKEREKGWESPGDVQRKKRREKDREKEKKRLVSGAYLEEGRSPELRTRGGGRRRTEKYHGGGGGGDDYYFSDGYDYEEEGSSGNGCLQNWSKRKKIVVVVGVCLLLLAIIIAVAVLVSKKNAGGGKHPDGPVTTGPSHSELDGISPNSIPPDAKGTHLDPFSWYDTADFNVTYTDETVGGLPIMGLNSTWDDSAQANEKVPALDKPFPYGKQPIRGVNLGGWLSMEPFITPSFFQRYSARDNLLICRREWNEAENVFGDGFLKLSKWSSILQNTGHDLIIDTHQYTIFNADLIKLTHKKKLEFVCDSWVDLITKSSTKGSGYGPTICGEWSQADTDCTIYINSVGVGSRWTGTMDKNPIGGDPVLTPSCPSGKQCSCDAANADPSQYSDSYKKWLRLYAEAQISAFEKGWGWFYWTWDSESAAQWSWKKGMAAGILPSKAYEPEFKCGDDIPDFGDLPENY</sequence>
<feature type="compositionally biased region" description="Basic residues" evidence="8">
    <location>
        <begin position="1"/>
        <end position="18"/>
    </location>
</feature>
<comment type="catalytic activity">
    <reaction evidence="6">
        <text>Successive hydrolysis of beta-D-glucose units from the non-reducing ends of (1-&gt;3)-beta-D-glucans, releasing alpha-glucose.</text>
        <dbReference type="EC" id="3.2.1.58"/>
    </reaction>
</comment>
<keyword evidence="9" id="KW-0812">Transmembrane</keyword>
<organism evidence="10 11">
    <name type="scientific">Trichophyton equinum (strain ATCC MYA-4606 / CBS 127.97)</name>
    <name type="common">Horse ringworm fungus</name>
    <dbReference type="NCBI Taxonomy" id="559882"/>
    <lineage>
        <taxon>Eukaryota</taxon>
        <taxon>Fungi</taxon>
        <taxon>Dikarya</taxon>
        <taxon>Ascomycota</taxon>
        <taxon>Pezizomycotina</taxon>
        <taxon>Eurotiomycetes</taxon>
        <taxon>Eurotiomycetidae</taxon>
        <taxon>Onygenales</taxon>
        <taxon>Arthrodermataceae</taxon>
        <taxon>Trichophyton</taxon>
    </lineage>
</organism>
<dbReference type="Gene3D" id="3.20.20.80">
    <property type="entry name" value="Glycosidases"/>
    <property type="match status" value="2"/>
</dbReference>
<feature type="region of interest" description="Disordered" evidence="8">
    <location>
        <begin position="1"/>
        <end position="358"/>
    </location>
</feature>
<evidence type="ECO:0000256" key="7">
    <source>
        <dbReference type="ARBA" id="ARBA00038929"/>
    </source>
</evidence>
<feature type="compositionally biased region" description="Basic and acidic residues" evidence="8">
    <location>
        <begin position="62"/>
        <end position="72"/>
    </location>
</feature>
<feature type="compositionally biased region" description="Basic and acidic residues" evidence="8">
    <location>
        <begin position="256"/>
        <end position="276"/>
    </location>
</feature>
<evidence type="ECO:0000256" key="4">
    <source>
        <dbReference type="ARBA" id="ARBA00023295"/>
    </source>
</evidence>
<feature type="compositionally biased region" description="Basic residues" evidence="8">
    <location>
        <begin position="83"/>
        <end position="102"/>
    </location>
</feature>
<dbReference type="GO" id="GO:0009986">
    <property type="term" value="C:cell surface"/>
    <property type="evidence" value="ECO:0007669"/>
    <property type="project" value="TreeGrafter"/>
</dbReference>
<dbReference type="VEuPathDB" id="FungiDB:TEQG_02802"/>
<feature type="compositionally biased region" description="Basic and acidic residues" evidence="8">
    <location>
        <begin position="172"/>
        <end position="182"/>
    </location>
</feature>
<dbReference type="AlphaFoldDB" id="F2PPF1"/>
<dbReference type="InterPro" id="IPR017853">
    <property type="entry name" value="GH"/>
</dbReference>
<feature type="compositionally biased region" description="Basic and acidic residues" evidence="8">
    <location>
        <begin position="28"/>
        <end position="40"/>
    </location>
</feature>
<evidence type="ECO:0000256" key="6">
    <source>
        <dbReference type="ARBA" id="ARBA00036824"/>
    </source>
</evidence>
<feature type="transmembrane region" description="Helical" evidence="9">
    <location>
        <begin position="392"/>
        <end position="413"/>
    </location>
</feature>
<evidence type="ECO:0000256" key="1">
    <source>
        <dbReference type="ARBA" id="ARBA00005641"/>
    </source>
</evidence>
<dbReference type="GO" id="GO:0071555">
    <property type="term" value="P:cell wall organization"/>
    <property type="evidence" value="ECO:0007669"/>
    <property type="project" value="UniProtKB-KW"/>
</dbReference>
<proteinExistence type="inferred from homology"/>
<evidence type="ECO:0000256" key="8">
    <source>
        <dbReference type="SAM" id="MobiDB-lite"/>
    </source>
</evidence>
<feature type="compositionally biased region" description="Basic and acidic residues" evidence="8">
    <location>
        <begin position="334"/>
        <end position="343"/>
    </location>
</feature>
<dbReference type="EC" id="3.2.1.58" evidence="7"/>
<dbReference type="eggNOG" id="ENOG502QRG8">
    <property type="taxonomic scope" value="Eukaryota"/>
</dbReference>
<keyword evidence="11" id="KW-1185">Reference proteome</keyword>
<feature type="compositionally biased region" description="Basic and acidic residues" evidence="8">
    <location>
        <begin position="190"/>
        <end position="202"/>
    </location>
</feature>
<evidence type="ECO:0000256" key="9">
    <source>
        <dbReference type="SAM" id="Phobius"/>
    </source>
</evidence>
<dbReference type="SUPFAM" id="SSF51445">
    <property type="entry name" value="(Trans)glycosidases"/>
    <property type="match status" value="2"/>
</dbReference>
<feature type="compositionally biased region" description="Basic and acidic residues" evidence="8">
    <location>
        <begin position="137"/>
        <end position="152"/>
    </location>
</feature>
<keyword evidence="5" id="KW-0961">Cell wall biogenesis/degradation</keyword>
<evidence type="ECO:0000313" key="11">
    <source>
        <dbReference type="Proteomes" id="UP000009169"/>
    </source>
</evidence>
<feature type="region of interest" description="Disordered" evidence="8">
    <location>
        <begin position="418"/>
        <end position="446"/>
    </location>
</feature>
<gene>
    <name evidence="10" type="ORF">TEQG_02802</name>
</gene>
<evidence type="ECO:0000256" key="5">
    <source>
        <dbReference type="ARBA" id="ARBA00023316"/>
    </source>
</evidence>
<dbReference type="GO" id="GO:0005576">
    <property type="term" value="C:extracellular region"/>
    <property type="evidence" value="ECO:0007669"/>
    <property type="project" value="TreeGrafter"/>
</dbReference>
<keyword evidence="3" id="KW-0325">Glycoprotein</keyword>
<evidence type="ECO:0000256" key="2">
    <source>
        <dbReference type="ARBA" id="ARBA00022801"/>
    </source>
</evidence>
<dbReference type="EMBL" id="DS995729">
    <property type="protein sequence ID" value="EGE03769.1"/>
    <property type="molecule type" value="Genomic_DNA"/>
</dbReference>
<dbReference type="GO" id="GO:0009251">
    <property type="term" value="P:glucan catabolic process"/>
    <property type="evidence" value="ECO:0007669"/>
    <property type="project" value="TreeGrafter"/>
</dbReference>
<evidence type="ECO:0000256" key="3">
    <source>
        <dbReference type="ARBA" id="ARBA00023180"/>
    </source>
</evidence>
<dbReference type="GO" id="GO:0004338">
    <property type="term" value="F:glucan exo-1,3-beta-glucosidase activity"/>
    <property type="evidence" value="ECO:0007669"/>
    <property type="project" value="UniProtKB-EC"/>
</dbReference>
<feature type="compositionally biased region" description="Basic and acidic residues" evidence="8">
    <location>
        <begin position="295"/>
        <end position="304"/>
    </location>
</feature>
<accession>F2PPF1</accession>
<dbReference type="Proteomes" id="UP000009169">
    <property type="component" value="Unassembled WGS sequence"/>
</dbReference>
<protein>
    <recommendedName>
        <fullName evidence="7">glucan 1,3-beta-glucosidase</fullName>
        <ecNumber evidence="7">3.2.1.58</ecNumber>
    </recommendedName>
</protein>
<dbReference type="InterPro" id="IPR050386">
    <property type="entry name" value="Glycosyl_hydrolase_5"/>
</dbReference>